<dbReference type="InterPro" id="IPR027417">
    <property type="entry name" value="P-loop_NTPase"/>
</dbReference>
<keyword evidence="5 10" id="KW-0067">ATP-binding</keyword>
<dbReference type="RefSeq" id="WP_209295370.1">
    <property type="nucleotide sequence ID" value="NZ_JAGIKT010000038.1"/>
</dbReference>
<dbReference type="PROSITE" id="PS51217">
    <property type="entry name" value="UVRD_HELICASE_CTER"/>
    <property type="match status" value="1"/>
</dbReference>
<dbReference type="PANTHER" id="PTHR11070:SF59">
    <property type="entry name" value="DNA 3'-5' HELICASE"/>
    <property type="match status" value="1"/>
</dbReference>
<keyword evidence="4 10" id="KW-0347">Helicase</keyword>
<comment type="catalytic activity">
    <reaction evidence="7">
        <text>Couples ATP hydrolysis with the unwinding of duplex DNA by translocating in the 3'-5' direction.</text>
        <dbReference type="EC" id="5.6.2.4"/>
    </reaction>
</comment>
<dbReference type="PANTHER" id="PTHR11070">
    <property type="entry name" value="UVRD / RECB / PCRA DNA HELICASE FAMILY MEMBER"/>
    <property type="match status" value="1"/>
</dbReference>
<name>A0ABS3ZXA7_9BRAD</name>
<evidence type="ECO:0000256" key="4">
    <source>
        <dbReference type="ARBA" id="ARBA00022806"/>
    </source>
</evidence>
<dbReference type="Pfam" id="PF12705">
    <property type="entry name" value="PDDEXK_1"/>
    <property type="match status" value="1"/>
</dbReference>
<feature type="binding site" evidence="10">
    <location>
        <begin position="216"/>
        <end position="223"/>
    </location>
    <ligand>
        <name>ATP</name>
        <dbReference type="ChEBI" id="CHEBI:30616"/>
    </ligand>
</feature>
<keyword evidence="3 10" id="KW-0378">Hydrolase</keyword>
<proteinExistence type="inferred from homology"/>
<evidence type="ECO:0000259" key="11">
    <source>
        <dbReference type="PROSITE" id="PS51198"/>
    </source>
</evidence>
<dbReference type="InterPro" id="IPR010359">
    <property type="entry name" value="IrrE_HExxH"/>
</dbReference>
<dbReference type="Pfam" id="PF00580">
    <property type="entry name" value="UvrD-helicase"/>
    <property type="match status" value="1"/>
</dbReference>
<evidence type="ECO:0000256" key="5">
    <source>
        <dbReference type="ARBA" id="ARBA00022840"/>
    </source>
</evidence>
<gene>
    <name evidence="13" type="ORF">JWS04_17150</name>
</gene>
<accession>A0ABS3ZXA7</accession>
<dbReference type="Gene3D" id="1.10.10.160">
    <property type="match status" value="1"/>
</dbReference>
<evidence type="ECO:0000256" key="2">
    <source>
        <dbReference type="ARBA" id="ARBA00022741"/>
    </source>
</evidence>
<dbReference type="EC" id="5.6.2.4" evidence="8"/>
<dbReference type="Proteomes" id="UP000669317">
    <property type="component" value="Unassembled WGS sequence"/>
</dbReference>
<dbReference type="EMBL" id="JAGIKT010000038">
    <property type="protein sequence ID" value="MBP0112781.1"/>
    <property type="molecule type" value="Genomic_DNA"/>
</dbReference>
<comment type="catalytic activity">
    <reaction evidence="9">
        <text>ATP + H2O = ADP + phosphate + H(+)</text>
        <dbReference type="Rhea" id="RHEA:13065"/>
        <dbReference type="ChEBI" id="CHEBI:15377"/>
        <dbReference type="ChEBI" id="CHEBI:15378"/>
        <dbReference type="ChEBI" id="CHEBI:30616"/>
        <dbReference type="ChEBI" id="CHEBI:43474"/>
        <dbReference type="ChEBI" id="CHEBI:456216"/>
        <dbReference type="EC" id="5.6.2.4"/>
    </reaction>
</comment>
<reference evidence="13 14" key="1">
    <citation type="submission" date="2021-03" db="EMBL/GenBank/DDBJ databases">
        <title>Genome Sequence of Bradyrhizobium vignae strain ISRA400.</title>
        <authorList>
            <person name="Tisa L.S."/>
            <person name="Svistoonoff S."/>
            <person name="Hocher V."/>
            <person name="Fall S."/>
            <person name="Zaiya A."/>
            <person name="Naing D."/>
            <person name="Niang N."/>
            <person name="Diouf A."/>
            <person name="Dasylva M.C."/>
            <person name="Toure O."/>
            <person name="Gueye M."/>
            <person name="Gully D."/>
            <person name="Tisseyre P."/>
            <person name="Simpson S."/>
            <person name="Morris K."/>
            <person name="Thomas W.K."/>
        </authorList>
    </citation>
    <scope>NUCLEOTIDE SEQUENCE [LARGE SCALE GENOMIC DNA]</scope>
    <source>
        <strain evidence="13 14">ISRA400</strain>
    </source>
</reference>
<dbReference type="CDD" id="cd17932">
    <property type="entry name" value="DEXQc_UvrD"/>
    <property type="match status" value="1"/>
</dbReference>
<feature type="domain" description="UvrD-like helicase ATP-binding" evidence="11">
    <location>
        <begin position="195"/>
        <end position="493"/>
    </location>
</feature>
<evidence type="ECO:0000256" key="1">
    <source>
        <dbReference type="ARBA" id="ARBA00009922"/>
    </source>
</evidence>
<comment type="caution">
    <text evidence="13">The sequence shown here is derived from an EMBL/GenBank/DDBJ whole genome shotgun (WGS) entry which is preliminary data.</text>
</comment>
<sequence length="1131" mass="124492">MDAVELGRQRAAALHREAVQAGKDPWRPYDFAVAEANRRGLDVERTAPGAAVLDGSRATLVAKDALILHENGGSLFEQAFLVVHEIAHAELGDASEDEVPTEIDLARPAEASPMGVDRVVDYGRRQRREVQMDLFAREFLLPRSVARKLHVEDGMTASAIAEKLGAPFDVVAQQLLDALFLPSVEISPEEARPDRPLNKEQADAAAHRGAAYLLEAGPGTGKTQTLTGRIELLLGDGVDPRRILVLTFSNKAAGEMAGRLARKHPTEASAMWIGTFHAFGLDIIRRFHQELGLPPNPRLMDRTEAVELLENEFPKLGLRYYRDLYDPTQKIADILAAISRAKDEVVDAEEYARLAETMKSSVPAARAEEAEKALEVAEVYRCYERLKRDSQCVDFGDLVSLPVRLLERNAALREHLRGTYDHVLVDEYQDVNRSSVLLLKALCGDGENLWAVGDAKQSIYRFRGASSFNMRRFGGEDFPGGMRGRLKKNYRSTPEIVECCSRFAADMIAGGSGSALESTRDSVGSEPEFRTVKTADRQPIALADAIREMTALGYGFRAQAVLCTGNEKLSETGRELERLGIPVLFLGSLFERPEVKDLLAFLSLLTDRRAMGLLRVACWPEFGMSMADVAGLLGALREDEWEPLTWLRDRAITTCVSTKAREATSRLATALDGFEIGSSPWEVLARLLLDRTGMGARLASSSSVSDRSAAIAIWQFMNFVRVQPAARGLPVRRLLDRVRRLLRLGDDRDLRQLPAAAQGIDAVRLMTIHGSKGLEFPVVHLPGMNRNTLPRTPRAPTCLPPDGMIEGARGTALDNFRAGQDEEQECLFYVALSRAEERLFIYAATENAKGHRREPSEFVERIGLAPRHLGELAACPTAPEKKPIPIEVDGAVSVSGFQIGLYNSCQRRFFYTHILNVGGRRTQTPFLQVHESVRAVLKEIVSRGASAPSPSEVEALVDQALAARGLTAHGYATGFREMALGMLDYFVSQRAGYSPEQPRLLRLAIGTGEITIAPDDVLNGKDGKRVLRRIQTGHYREDDVDEIEAGAFALAVQQHFPGAEPQVLHLSDERTSPISIKDKSLQTKRKHLEAAISGIRAGAFAPDESQYTCPSCPAFFVCGPVPPGPFQKKFD</sequence>
<evidence type="ECO:0000313" key="13">
    <source>
        <dbReference type="EMBL" id="MBP0112781.1"/>
    </source>
</evidence>
<feature type="domain" description="UvrD-like helicase C-terminal" evidence="12">
    <location>
        <begin position="494"/>
        <end position="773"/>
    </location>
</feature>
<dbReference type="InterPro" id="IPR038726">
    <property type="entry name" value="PDDEXK_AddAB-type"/>
</dbReference>
<organism evidence="13 14">
    <name type="scientific">Bradyrhizobium vignae</name>
    <dbReference type="NCBI Taxonomy" id="1549949"/>
    <lineage>
        <taxon>Bacteria</taxon>
        <taxon>Pseudomonadati</taxon>
        <taxon>Pseudomonadota</taxon>
        <taxon>Alphaproteobacteria</taxon>
        <taxon>Hyphomicrobiales</taxon>
        <taxon>Nitrobacteraceae</taxon>
        <taxon>Bradyrhizobium</taxon>
    </lineage>
</organism>
<dbReference type="InterPro" id="IPR013986">
    <property type="entry name" value="DExx_box_DNA_helicase_dom_sf"/>
</dbReference>
<dbReference type="Gene3D" id="1.10.486.10">
    <property type="entry name" value="PCRA, domain 4"/>
    <property type="match status" value="1"/>
</dbReference>
<dbReference type="Gene3D" id="3.40.50.300">
    <property type="entry name" value="P-loop containing nucleotide triphosphate hydrolases"/>
    <property type="match status" value="3"/>
</dbReference>
<evidence type="ECO:0000259" key="12">
    <source>
        <dbReference type="PROSITE" id="PS51217"/>
    </source>
</evidence>
<evidence type="ECO:0000256" key="8">
    <source>
        <dbReference type="ARBA" id="ARBA00034808"/>
    </source>
</evidence>
<keyword evidence="6" id="KW-0413">Isomerase</keyword>
<comment type="similarity">
    <text evidence="1">Belongs to the helicase family. UvrD subfamily.</text>
</comment>
<keyword evidence="14" id="KW-1185">Reference proteome</keyword>
<evidence type="ECO:0000256" key="3">
    <source>
        <dbReference type="ARBA" id="ARBA00022801"/>
    </source>
</evidence>
<evidence type="ECO:0000256" key="7">
    <source>
        <dbReference type="ARBA" id="ARBA00034617"/>
    </source>
</evidence>
<evidence type="ECO:0000313" key="14">
    <source>
        <dbReference type="Proteomes" id="UP000669317"/>
    </source>
</evidence>
<evidence type="ECO:0000256" key="10">
    <source>
        <dbReference type="PROSITE-ProRule" id="PRU00560"/>
    </source>
</evidence>
<protein>
    <recommendedName>
        <fullName evidence="8">DNA 3'-5' helicase</fullName>
        <ecNumber evidence="8">5.6.2.4</ecNumber>
    </recommendedName>
</protein>
<dbReference type="PROSITE" id="PS51198">
    <property type="entry name" value="UVRD_HELICASE_ATP_BIND"/>
    <property type="match status" value="1"/>
</dbReference>
<dbReference type="SUPFAM" id="SSF52540">
    <property type="entry name" value="P-loop containing nucleoside triphosphate hydrolases"/>
    <property type="match status" value="1"/>
</dbReference>
<dbReference type="InterPro" id="IPR014017">
    <property type="entry name" value="DNA_helicase_UvrD-like_C"/>
</dbReference>
<dbReference type="Pfam" id="PF13361">
    <property type="entry name" value="UvrD_C"/>
    <property type="match status" value="2"/>
</dbReference>
<evidence type="ECO:0000256" key="9">
    <source>
        <dbReference type="ARBA" id="ARBA00048988"/>
    </source>
</evidence>
<keyword evidence="2 10" id="KW-0547">Nucleotide-binding</keyword>
<dbReference type="Pfam" id="PF06114">
    <property type="entry name" value="Peptidase_M78"/>
    <property type="match status" value="1"/>
</dbReference>
<evidence type="ECO:0000256" key="6">
    <source>
        <dbReference type="ARBA" id="ARBA00023235"/>
    </source>
</evidence>
<dbReference type="InterPro" id="IPR014016">
    <property type="entry name" value="UvrD-like_ATP-bd"/>
</dbReference>
<dbReference type="InterPro" id="IPR000212">
    <property type="entry name" value="DNA_helicase_UvrD/REP"/>
</dbReference>